<feature type="transmembrane region" description="Helical" evidence="1">
    <location>
        <begin position="35"/>
        <end position="56"/>
    </location>
</feature>
<keyword evidence="3" id="KW-1185">Reference proteome</keyword>
<evidence type="ECO:0000313" key="3">
    <source>
        <dbReference type="Proteomes" id="UP001597061"/>
    </source>
</evidence>
<evidence type="ECO:0000313" key="2">
    <source>
        <dbReference type="EMBL" id="MFD0989067.1"/>
    </source>
</evidence>
<keyword evidence="1" id="KW-0812">Transmembrane</keyword>
<feature type="transmembrane region" description="Helical" evidence="1">
    <location>
        <begin position="12"/>
        <end position="29"/>
    </location>
</feature>
<evidence type="ECO:0000256" key="1">
    <source>
        <dbReference type="SAM" id="Phobius"/>
    </source>
</evidence>
<proteinExistence type="predicted"/>
<sequence length="236" mass="27309">MLASVFIPNRYNSYVWVNVLGLILLLYFGKVEPYTVLFGYFLETIIIGMFNIVKMLMASKHDGSGKSIWFLVPFFIFHYGMFVAVQSIFAFVIIGISRTSFISEPFNLIENYTTILALEGMEYVLPLLIGTQVLKLIFDYILPEKYLEFTASEIMTMPYVRIFIQQFTVILAMFFIIFSNASVIAAILLIFFRAVVDFFMVAIRDNEQLLSKIVDKLYDGKTTKEKLRKQLLLFSE</sequence>
<name>A0ABW3JF74_9FLAO</name>
<dbReference type="EMBL" id="JBHTJI010000001">
    <property type="protein sequence ID" value="MFD0989067.1"/>
    <property type="molecule type" value="Genomic_DNA"/>
</dbReference>
<dbReference type="RefSeq" id="WP_379924641.1">
    <property type="nucleotide sequence ID" value="NZ_JBHTJI010000001.1"/>
</dbReference>
<dbReference type="InterPro" id="IPR045466">
    <property type="entry name" value="DUF6498"/>
</dbReference>
<keyword evidence="1" id="KW-0472">Membrane</keyword>
<protein>
    <submittedName>
        <fullName evidence="2">DUF6498-containing protein</fullName>
    </submittedName>
</protein>
<reference evidence="3" key="1">
    <citation type="journal article" date="2019" name="Int. J. Syst. Evol. Microbiol.">
        <title>The Global Catalogue of Microorganisms (GCM) 10K type strain sequencing project: providing services to taxonomists for standard genome sequencing and annotation.</title>
        <authorList>
            <consortium name="The Broad Institute Genomics Platform"/>
            <consortium name="The Broad Institute Genome Sequencing Center for Infectious Disease"/>
            <person name="Wu L."/>
            <person name="Ma J."/>
        </authorList>
    </citation>
    <scope>NUCLEOTIDE SEQUENCE [LARGE SCALE GENOMIC DNA]</scope>
    <source>
        <strain evidence="3">CCUG 62414</strain>
    </source>
</reference>
<dbReference type="Pfam" id="PF20108">
    <property type="entry name" value="DUF6498"/>
    <property type="match status" value="1"/>
</dbReference>
<keyword evidence="1" id="KW-1133">Transmembrane helix</keyword>
<accession>A0ABW3JF74</accession>
<organism evidence="2 3">
    <name type="scientific">Mariniflexile jejuense</name>
    <dbReference type="NCBI Taxonomy" id="1173582"/>
    <lineage>
        <taxon>Bacteria</taxon>
        <taxon>Pseudomonadati</taxon>
        <taxon>Bacteroidota</taxon>
        <taxon>Flavobacteriia</taxon>
        <taxon>Flavobacteriales</taxon>
        <taxon>Flavobacteriaceae</taxon>
        <taxon>Mariniflexile</taxon>
    </lineage>
</organism>
<comment type="caution">
    <text evidence="2">The sequence shown here is derived from an EMBL/GenBank/DDBJ whole genome shotgun (WGS) entry which is preliminary data.</text>
</comment>
<dbReference type="Proteomes" id="UP001597061">
    <property type="component" value="Unassembled WGS sequence"/>
</dbReference>
<feature type="transmembrane region" description="Helical" evidence="1">
    <location>
        <begin position="68"/>
        <end position="96"/>
    </location>
</feature>
<gene>
    <name evidence="2" type="ORF">ACFQ1R_03085</name>
</gene>